<sequence>MEFEIGQEAKDSLIGPFASAMQRMVSLKSLKGQGKSTIVLIHHRKGWKQRVNKRTINLRLQEKSIISIMVVAMDLMLMVGTTTEMETTLLKKIMDLVTSLLMLNLMGTLLMMIMGKLKERVRLFDQEKKEKKIMKAKRCEDK</sequence>
<dbReference type="EMBL" id="CM044704">
    <property type="protein sequence ID" value="KAI5668860.1"/>
    <property type="molecule type" value="Genomic_DNA"/>
</dbReference>
<comment type="caution">
    <text evidence="1">The sequence shown here is derived from an EMBL/GenBank/DDBJ whole genome shotgun (WGS) entry which is preliminary data.</text>
</comment>
<keyword evidence="2" id="KW-1185">Reference proteome</keyword>
<evidence type="ECO:0000313" key="2">
    <source>
        <dbReference type="Proteomes" id="UP001060085"/>
    </source>
</evidence>
<reference evidence="2" key="1">
    <citation type="journal article" date="2023" name="Nat. Plants">
        <title>Single-cell RNA sequencing provides a high-resolution roadmap for understanding the multicellular compartmentation of specialized metabolism.</title>
        <authorList>
            <person name="Sun S."/>
            <person name="Shen X."/>
            <person name="Li Y."/>
            <person name="Li Y."/>
            <person name="Wang S."/>
            <person name="Li R."/>
            <person name="Zhang H."/>
            <person name="Shen G."/>
            <person name="Guo B."/>
            <person name="Wei J."/>
            <person name="Xu J."/>
            <person name="St-Pierre B."/>
            <person name="Chen S."/>
            <person name="Sun C."/>
        </authorList>
    </citation>
    <scope>NUCLEOTIDE SEQUENCE [LARGE SCALE GENOMIC DNA]</scope>
</reference>
<proteinExistence type="predicted"/>
<evidence type="ECO:0000313" key="1">
    <source>
        <dbReference type="EMBL" id="KAI5668860.1"/>
    </source>
</evidence>
<organism evidence="1 2">
    <name type="scientific">Catharanthus roseus</name>
    <name type="common">Madagascar periwinkle</name>
    <name type="synonym">Vinca rosea</name>
    <dbReference type="NCBI Taxonomy" id="4058"/>
    <lineage>
        <taxon>Eukaryota</taxon>
        <taxon>Viridiplantae</taxon>
        <taxon>Streptophyta</taxon>
        <taxon>Embryophyta</taxon>
        <taxon>Tracheophyta</taxon>
        <taxon>Spermatophyta</taxon>
        <taxon>Magnoliopsida</taxon>
        <taxon>eudicotyledons</taxon>
        <taxon>Gunneridae</taxon>
        <taxon>Pentapetalae</taxon>
        <taxon>asterids</taxon>
        <taxon>lamiids</taxon>
        <taxon>Gentianales</taxon>
        <taxon>Apocynaceae</taxon>
        <taxon>Rauvolfioideae</taxon>
        <taxon>Vinceae</taxon>
        <taxon>Catharanthinae</taxon>
        <taxon>Catharanthus</taxon>
    </lineage>
</organism>
<gene>
    <name evidence="1" type="ORF">M9H77_18713</name>
</gene>
<accession>A0ACC0B8F0</accession>
<dbReference type="Proteomes" id="UP001060085">
    <property type="component" value="Linkage Group LG04"/>
</dbReference>
<name>A0ACC0B8F0_CATRO</name>
<protein>
    <submittedName>
        <fullName evidence="1">Uncharacterized protein</fullName>
    </submittedName>
</protein>